<dbReference type="InterPro" id="IPR024079">
    <property type="entry name" value="MetalloPept_cat_dom_sf"/>
</dbReference>
<dbReference type="PRINTS" id="PR00480">
    <property type="entry name" value="ASTACIN"/>
</dbReference>
<dbReference type="InterPro" id="IPR001506">
    <property type="entry name" value="Peptidase_M12A"/>
</dbReference>
<evidence type="ECO:0000259" key="3">
    <source>
        <dbReference type="PROSITE" id="PS51864"/>
    </source>
</evidence>
<keyword evidence="1 2" id="KW-0479">Metal-binding</keyword>
<feature type="active site" evidence="1">
    <location>
        <position position="22"/>
    </location>
</feature>
<dbReference type="EMBL" id="BMAW01106127">
    <property type="protein sequence ID" value="GFT22675.1"/>
    <property type="molecule type" value="Genomic_DNA"/>
</dbReference>
<keyword evidence="5" id="KW-1185">Reference proteome</keyword>
<organism evidence="4 5">
    <name type="scientific">Nephila pilipes</name>
    <name type="common">Giant wood spider</name>
    <name type="synonym">Nephila maculata</name>
    <dbReference type="NCBI Taxonomy" id="299642"/>
    <lineage>
        <taxon>Eukaryota</taxon>
        <taxon>Metazoa</taxon>
        <taxon>Ecdysozoa</taxon>
        <taxon>Arthropoda</taxon>
        <taxon>Chelicerata</taxon>
        <taxon>Arachnida</taxon>
        <taxon>Araneae</taxon>
        <taxon>Araneomorphae</taxon>
        <taxon>Entelegynae</taxon>
        <taxon>Araneoidea</taxon>
        <taxon>Nephilidae</taxon>
        <taxon>Nephila</taxon>
    </lineage>
</organism>
<gene>
    <name evidence="4" type="ORF">NPIL_630611</name>
</gene>
<comment type="caution">
    <text evidence="4">The sequence shown here is derived from an EMBL/GenBank/DDBJ whole genome shotgun (WGS) entry which is preliminary data.</text>
</comment>
<dbReference type="Gene3D" id="3.40.390.10">
    <property type="entry name" value="Collagenase (Catalytic Domain)"/>
    <property type="match status" value="1"/>
</dbReference>
<sequence>VGGAQKLSLGDGCGYVGTIVHELGHALGLHHEHQRSDRDTYLNVYLDNVKSGQGHNFDKTDPSQELIYTNYDYSSIMHYGCYAFSKQPGVLKTMEAKNGTLLQDPYNKPGLTNNDITMVRKLYKC</sequence>
<dbReference type="PROSITE" id="PS51864">
    <property type="entry name" value="ASTACIN"/>
    <property type="match status" value="1"/>
</dbReference>
<feature type="binding site" evidence="1">
    <location>
        <position position="25"/>
    </location>
    <ligand>
        <name>Zn(2+)</name>
        <dbReference type="ChEBI" id="CHEBI:29105"/>
        <note>catalytic</note>
    </ligand>
</feature>
<proteinExistence type="predicted"/>
<keyword evidence="1 2" id="KW-0645">Protease</keyword>
<accession>A0A8X6NNS9</accession>
<protein>
    <recommendedName>
        <fullName evidence="2">Metalloendopeptidase</fullName>
        <ecNumber evidence="2">3.4.24.-</ecNumber>
    </recommendedName>
</protein>
<comment type="caution">
    <text evidence="1">Lacks conserved residue(s) required for the propagation of feature annotation.</text>
</comment>
<evidence type="ECO:0000313" key="4">
    <source>
        <dbReference type="EMBL" id="GFT22675.1"/>
    </source>
</evidence>
<dbReference type="PANTHER" id="PTHR10127">
    <property type="entry name" value="DISCOIDIN, CUB, EGF, LAMININ , AND ZINC METALLOPROTEASE DOMAIN CONTAINING"/>
    <property type="match status" value="1"/>
</dbReference>
<dbReference type="EC" id="3.4.24.-" evidence="2"/>
<dbReference type="GO" id="GO:0004222">
    <property type="term" value="F:metalloendopeptidase activity"/>
    <property type="evidence" value="ECO:0007669"/>
    <property type="project" value="UniProtKB-UniRule"/>
</dbReference>
<dbReference type="AlphaFoldDB" id="A0A8X6NNS9"/>
<dbReference type="Proteomes" id="UP000887013">
    <property type="component" value="Unassembled WGS sequence"/>
</dbReference>
<comment type="cofactor">
    <cofactor evidence="1 2">
        <name>Zn(2+)</name>
        <dbReference type="ChEBI" id="CHEBI:29105"/>
    </cofactor>
    <text evidence="1 2">Binds 1 zinc ion per subunit.</text>
</comment>
<dbReference type="PANTHER" id="PTHR10127:SF883">
    <property type="entry name" value="ZINC METALLOPROTEINASE NAS-8"/>
    <property type="match status" value="1"/>
</dbReference>
<evidence type="ECO:0000256" key="1">
    <source>
        <dbReference type="PROSITE-ProRule" id="PRU01211"/>
    </source>
</evidence>
<dbReference type="OrthoDB" id="6427589at2759"/>
<keyword evidence="1 2" id="KW-0378">Hydrolase</keyword>
<dbReference type="Pfam" id="PF01400">
    <property type="entry name" value="Astacin"/>
    <property type="match status" value="1"/>
</dbReference>
<reference evidence="4" key="1">
    <citation type="submission" date="2020-08" db="EMBL/GenBank/DDBJ databases">
        <title>Multicomponent nature underlies the extraordinary mechanical properties of spider dragline silk.</title>
        <authorList>
            <person name="Kono N."/>
            <person name="Nakamura H."/>
            <person name="Mori M."/>
            <person name="Yoshida Y."/>
            <person name="Ohtoshi R."/>
            <person name="Malay A.D."/>
            <person name="Moran D.A.P."/>
            <person name="Tomita M."/>
            <person name="Numata K."/>
            <person name="Arakawa K."/>
        </authorList>
    </citation>
    <scope>NUCLEOTIDE SEQUENCE</scope>
</reference>
<feature type="binding site" evidence="1">
    <location>
        <position position="21"/>
    </location>
    <ligand>
        <name>Zn(2+)</name>
        <dbReference type="ChEBI" id="CHEBI:29105"/>
        <note>catalytic</note>
    </ligand>
</feature>
<evidence type="ECO:0000313" key="5">
    <source>
        <dbReference type="Proteomes" id="UP000887013"/>
    </source>
</evidence>
<keyword evidence="1 2" id="KW-0482">Metalloprotease</keyword>
<feature type="domain" description="Peptidase M12A" evidence="3">
    <location>
        <begin position="1"/>
        <end position="125"/>
    </location>
</feature>
<dbReference type="GO" id="GO:0006508">
    <property type="term" value="P:proteolysis"/>
    <property type="evidence" value="ECO:0007669"/>
    <property type="project" value="UniProtKB-KW"/>
</dbReference>
<keyword evidence="1 2" id="KW-0862">Zinc</keyword>
<evidence type="ECO:0000256" key="2">
    <source>
        <dbReference type="RuleBase" id="RU361183"/>
    </source>
</evidence>
<feature type="binding site" evidence="1">
    <location>
        <position position="31"/>
    </location>
    <ligand>
        <name>Zn(2+)</name>
        <dbReference type="ChEBI" id="CHEBI:29105"/>
        <note>catalytic</note>
    </ligand>
</feature>
<dbReference type="GO" id="GO:0008270">
    <property type="term" value="F:zinc ion binding"/>
    <property type="evidence" value="ECO:0007669"/>
    <property type="project" value="UniProtKB-UniRule"/>
</dbReference>
<name>A0A8X6NNS9_NEPPI</name>
<feature type="non-terminal residue" evidence="4">
    <location>
        <position position="1"/>
    </location>
</feature>
<dbReference type="SUPFAM" id="SSF55486">
    <property type="entry name" value="Metalloproteases ('zincins'), catalytic domain"/>
    <property type="match status" value="1"/>
</dbReference>